<accession>A0AAD5IFW2</accession>
<dbReference type="Proteomes" id="UP001064489">
    <property type="component" value="Chromosome 2"/>
</dbReference>
<proteinExistence type="predicted"/>
<sequence>MVNQKGGYFKIGFTQKDMYNRIDAKRRDEAFESDSHATIMYLQSKANFETNFYCRFSTDKKDRLANIFWRDSHFLFEYQCFGDVLVFDNTYKTNAYAKPLVLFIGVNNHRATCVFGVMLLSDETVQSYRWVLNTLMNSMGHKHPISILTDGDEAMRQAIDKIFPNSRHMICGWHVSKNASTHLHKDEKKSPFRYLLYKKISEDEVEELWKEMLEQHGLEENDWMSRMYKKKHRWAEAYFKGHFFAGMRTTQRCEGMNNYMKDYVYNYEKLFEFIPQIDRALMWLRIISLVTNTYLSVRVRSF</sequence>
<dbReference type="InterPro" id="IPR018289">
    <property type="entry name" value="MULE_transposase_dom"/>
</dbReference>
<reference evidence="2" key="2">
    <citation type="submission" date="2023-02" db="EMBL/GenBank/DDBJ databases">
        <authorList>
            <person name="Swenson N.G."/>
            <person name="Wegrzyn J.L."/>
            <person name="Mcevoy S.L."/>
        </authorList>
    </citation>
    <scope>NUCLEOTIDE SEQUENCE</scope>
    <source>
        <strain evidence="2">91603</strain>
        <tissue evidence="2">Leaf</tissue>
    </source>
</reference>
<dbReference type="PANTHER" id="PTHR47718">
    <property type="entry name" value="OS01G0519700 PROTEIN"/>
    <property type="match status" value="1"/>
</dbReference>
<dbReference type="AlphaFoldDB" id="A0AAD5IFW2"/>
<keyword evidence="3" id="KW-1185">Reference proteome</keyword>
<protein>
    <recommendedName>
        <fullName evidence="1">MULE transposase domain-containing protein</fullName>
    </recommendedName>
</protein>
<evidence type="ECO:0000313" key="2">
    <source>
        <dbReference type="EMBL" id="KAI9161553.1"/>
    </source>
</evidence>
<feature type="domain" description="MULE transposase" evidence="1">
    <location>
        <begin position="84"/>
        <end position="178"/>
    </location>
</feature>
<gene>
    <name evidence="2" type="ORF">LWI28_018611</name>
</gene>
<dbReference type="EMBL" id="JAJSOW010000106">
    <property type="protein sequence ID" value="KAI9161553.1"/>
    <property type="molecule type" value="Genomic_DNA"/>
</dbReference>
<evidence type="ECO:0000313" key="3">
    <source>
        <dbReference type="Proteomes" id="UP001064489"/>
    </source>
</evidence>
<evidence type="ECO:0000259" key="1">
    <source>
        <dbReference type="Pfam" id="PF10551"/>
    </source>
</evidence>
<comment type="caution">
    <text evidence="2">The sequence shown here is derived from an EMBL/GenBank/DDBJ whole genome shotgun (WGS) entry which is preliminary data.</text>
</comment>
<dbReference type="Pfam" id="PF10551">
    <property type="entry name" value="MULE"/>
    <property type="match status" value="1"/>
</dbReference>
<name>A0AAD5IFW2_ACENE</name>
<organism evidence="2 3">
    <name type="scientific">Acer negundo</name>
    <name type="common">Box elder</name>
    <dbReference type="NCBI Taxonomy" id="4023"/>
    <lineage>
        <taxon>Eukaryota</taxon>
        <taxon>Viridiplantae</taxon>
        <taxon>Streptophyta</taxon>
        <taxon>Embryophyta</taxon>
        <taxon>Tracheophyta</taxon>
        <taxon>Spermatophyta</taxon>
        <taxon>Magnoliopsida</taxon>
        <taxon>eudicotyledons</taxon>
        <taxon>Gunneridae</taxon>
        <taxon>Pentapetalae</taxon>
        <taxon>rosids</taxon>
        <taxon>malvids</taxon>
        <taxon>Sapindales</taxon>
        <taxon>Sapindaceae</taxon>
        <taxon>Hippocastanoideae</taxon>
        <taxon>Acereae</taxon>
        <taxon>Acer</taxon>
    </lineage>
</organism>
<dbReference type="PANTHER" id="PTHR47718:SF17">
    <property type="entry name" value="PROTEIN FAR1-RELATED SEQUENCE 5-LIKE"/>
    <property type="match status" value="1"/>
</dbReference>
<reference evidence="2" key="1">
    <citation type="journal article" date="2022" name="Plant J.">
        <title>Strategies of tolerance reflected in two North American maple genomes.</title>
        <authorList>
            <person name="McEvoy S.L."/>
            <person name="Sezen U.U."/>
            <person name="Trouern-Trend A."/>
            <person name="McMahon S.M."/>
            <person name="Schaberg P.G."/>
            <person name="Yang J."/>
            <person name="Wegrzyn J.L."/>
            <person name="Swenson N.G."/>
        </authorList>
    </citation>
    <scope>NUCLEOTIDE SEQUENCE</scope>
    <source>
        <strain evidence="2">91603</strain>
    </source>
</reference>